<reference evidence="8 9" key="1">
    <citation type="submission" date="2017-12" db="EMBL/GenBank/DDBJ databases">
        <title>Kangiella profundi FT102 completed genome.</title>
        <authorList>
            <person name="Xu J."/>
            <person name="Wang J."/>
            <person name="Lu Y."/>
        </authorList>
    </citation>
    <scope>NUCLEOTIDE SEQUENCE [LARGE SCALE GENOMIC DNA]</scope>
    <source>
        <strain evidence="8 9">FT102</strain>
    </source>
</reference>
<evidence type="ECO:0000313" key="8">
    <source>
        <dbReference type="EMBL" id="AUD78691.1"/>
    </source>
</evidence>
<dbReference type="SUPFAM" id="SSF51306">
    <property type="entry name" value="LexA/Signal peptidase"/>
    <property type="match status" value="1"/>
</dbReference>
<evidence type="ECO:0000256" key="2">
    <source>
        <dbReference type="ARBA" id="ARBA00022763"/>
    </source>
</evidence>
<dbReference type="CDD" id="cd06529">
    <property type="entry name" value="S24_LexA-like"/>
    <property type="match status" value="1"/>
</dbReference>
<dbReference type="KEGG" id="kpd:CW740_05285"/>
<dbReference type="NCBIfam" id="NF007621">
    <property type="entry name" value="PRK10276.1"/>
    <property type="match status" value="1"/>
</dbReference>
<dbReference type="Pfam" id="PF00717">
    <property type="entry name" value="Peptidase_S24"/>
    <property type="match status" value="1"/>
</dbReference>
<protein>
    <submittedName>
        <fullName evidence="8">DNA polymerase V</fullName>
    </submittedName>
</protein>
<dbReference type="PANTHER" id="PTHR33516:SF2">
    <property type="entry name" value="LEXA REPRESSOR-RELATED"/>
    <property type="match status" value="1"/>
</dbReference>
<sequence>MSKVSILKPSGQYSDIPLYSGKISAGFPGVVDEHMEDTLSLDQLLIQNPATTFFAKVEGDSMIGAGIFQNDILVVDRSLTAKDKDVVVAMLDNEFTVKRLRTSGALRLQAENPAYKDIPITGESELVIWGVVTGLARSLR</sequence>
<dbReference type="GO" id="GO:0006281">
    <property type="term" value="P:DNA repair"/>
    <property type="evidence" value="ECO:0007669"/>
    <property type="project" value="UniProtKB-KW"/>
</dbReference>
<dbReference type="EMBL" id="CP025120">
    <property type="protein sequence ID" value="AUD78691.1"/>
    <property type="molecule type" value="Genomic_DNA"/>
</dbReference>
<evidence type="ECO:0000256" key="1">
    <source>
        <dbReference type="ARBA" id="ARBA00007484"/>
    </source>
</evidence>
<dbReference type="GO" id="GO:0009432">
    <property type="term" value="P:SOS response"/>
    <property type="evidence" value="ECO:0007669"/>
    <property type="project" value="UniProtKB-KW"/>
</dbReference>
<evidence type="ECO:0000256" key="3">
    <source>
        <dbReference type="ARBA" id="ARBA00022801"/>
    </source>
</evidence>
<dbReference type="RefSeq" id="WP_106646548.1">
    <property type="nucleotide sequence ID" value="NZ_BMGO01000001.1"/>
</dbReference>
<dbReference type="GO" id="GO:0003677">
    <property type="term" value="F:DNA binding"/>
    <property type="evidence" value="ECO:0007669"/>
    <property type="project" value="InterPro"/>
</dbReference>
<dbReference type="PANTHER" id="PTHR33516">
    <property type="entry name" value="LEXA REPRESSOR"/>
    <property type="match status" value="1"/>
</dbReference>
<keyword evidence="9" id="KW-1185">Reference proteome</keyword>
<dbReference type="Proteomes" id="UP000232693">
    <property type="component" value="Chromosome"/>
</dbReference>
<keyword evidence="5" id="KW-0234">DNA repair</keyword>
<dbReference type="PRINTS" id="PR00726">
    <property type="entry name" value="LEXASERPTASE"/>
</dbReference>
<dbReference type="OrthoDB" id="9787787at2"/>
<keyword evidence="3 7" id="KW-0378">Hydrolase</keyword>
<evidence type="ECO:0000256" key="5">
    <source>
        <dbReference type="ARBA" id="ARBA00023204"/>
    </source>
</evidence>
<gene>
    <name evidence="8" type="ORF">CW740_05285</name>
</gene>
<accession>A0A2K9AU54</accession>
<name>A0A2K9AU54_9GAMM</name>
<dbReference type="InterPro" id="IPR039418">
    <property type="entry name" value="LexA-like"/>
</dbReference>
<evidence type="ECO:0000313" key="9">
    <source>
        <dbReference type="Proteomes" id="UP000232693"/>
    </source>
</evidence>
<comment type="similarity">
    <text evidence="1 7">Belongs to the peptidase S24 family.</text>
</comment>
<dbReference type="InterPro" id="IPR036286">
    <property type="entry name" value="LexA/Signal_pep-like_sf"/>
</dbReference>
<evidence type="ECO:0000256" key="7">
    <source>
        <dbReference type="RuleBase" id="RU003991"/>
    </source>
</evidence>
<evidence type="ECO:0000256" key="6">
    <source>
        <dbReference type="ARBA" id="ARBA00023236"/>
    </source>
</evidence>
<dbReference type="GO" id="GO:0006355">
    <property type="term" value="P:regulation of DNA-templated transcription"/>
    <property type="evidence" value="ECO:0007669"/>
    <property type="project" value="InterPro"/>
</dbReference>
<organism evidence="8 9">
    <name type="scientific">Kangiella profundi</name>
    <dbReference type="NCBI Taxonomy" id="1561924"/>
    <lineage>
        <taxon>Bacteria</taxon>
        <taxon>Pseudomonadati</taxon>
        <taxon>Pseudomonadota</taxon>
        <taxon>Gammaproteobacteria</taxon>
        <taxon>Kangiellales</taxon>
        <taxon>Kangiellaceae</taxon>
        <taxon>Kangiella</taxon>
    </lineage>
</organism>
<keyword evidence="2" id="KW-0227">DNA damage</keyword>
<keyword evidence="6" id="KW-0742">SOS response</keyword>
<dbReference type="AlphaFoldDB" id="A0A2K9AU54"/>
<dbReference type="InterPro" id="IPR015927">
    <property type="entry name" value="Peptidase_S24_S26A/B/C"/>
</dbReference>
<dbReference type="InterPro" id="IPR050077">
    <property type="entry name" value="LexA_repressor"/>
</dbReference>
<dbReference type="GO" id="GO:0016787">
    <property type="term" value="F:hydrolase activity"/>
    <property type="evidence" value="ECO:0007669"/>
    <property type="project" value="UniProtKB-KW"/>
</dbReference>
<proteinExistence type="inferred from homology"/>
<dbReference type="Gene3D" id="2.10.109.10">
    <property type="entry name" value="Umud Fragment, subunit A"/>
    <property type="match status" value="1"/>
</dbReference>
<keyword evidence="4 7" id="KW-0068">Autocatalytic cleavage</keyword>
<evidence type="ECO:0000256" key="4">
    <source>
        <dbReference type="ARBA" id="ARBA00022813"/>
    </source>
</evidence>
<dbReference type="InterPro" id="IPR006197">
    <property type="entry name" value="Peptidase_S24_LexA"/>
</dbReference>